<keyword evidence="1" id="KW-0862">Zinc</keyword>
<dbReference type="EMBL" id="KZ988350">
    <property type="protein sequence ID" value="RKP12389.1"/>
    <property type="molecule type" value="Genomic_DNA"/>
</dbReference>
<dbReference type="GO" id="GO:0061630">
    <property type="term" value="F:ubiquitin protein ligase activity"/>
    <property type="evidence" value="ECO:0007669"/>
    <property type="project" value="UniProtKB-EC"/>
</dbReference>
<dbReference type="SUPFAM" id="SSF57850">
    <property type="entry name" value="RING/U-box"/>
    <property type="match status" value="1"/>
</dbReference>
<dbReference type="PANTHER" id="PTHR22996:SF0">
    <property type="entry name" value="RE60872P-RELATED"/>
    <property type="match status" value="1"/>
</dbReference>
<reference evidence="5" key="1">
    <citation type="journal article" date="2018" name="Nat. Microbiol.">
        <title>Leveraging single-cell genomics to expand the fungal tree of life.</title>
        <authorList>
            <person name="Ahrendt S.R."/>
            <person name="Quandt C.A."/>
            <person name="Ciobanu D."/>
            <person name="Clum A."/>
            <person name="Salamov A."/>
            <person name="Andreopoulos B."/>
            <person name="Cheng J.F."/>
            <person name="Woyke T."/>
            <person name="Pelin A."/>
            <person name="Henrissat B."/>
            <person name="Reynolds N.K."/>
            <person name="Benny G.L."/>
            <person name="Smith M.E."/>
            <person name="James T.Y."/>
            <person name="Grigoriev I.V."/>
        </authorList>
    </citation>
    <scope>NUCLEOTIDE SEQUENCE [LARGE SCALE GENOMIC DNA]</scope>
</reference>
<evidence type="ECO:0000259" key="3">
    <source>
        <dbReference type="PROSITE" id="PS50089"/>
    </source>
</evidence>
<dbReference type="CDD" id="cd16649">
    <property type="entry name" value="mRING-HC-C3HC5_CGRF1-like"/>
    <property type="match status" value="1"/>
</dbReference>
<dbReference type="PANTHER" id="PTHR22996">
    <property type="entry name" value="MAHOGUNIN"/>
    <property type="match status" value="1"/>
</dbReference>
<accession>A0A4V1IXV6</accession>
<dbReference type="OrthoDB" id="294378at2759"/>
<proteinExistence type="predicted"/>
<dbReference type="AlphaFoldDB" id="A0A4V1IXV6"/>
<feature type="region of interest" description="Disordered" evidence="2">
    <location>
        <begin position="154"/>
        <end position="181"/>
    </location>
</feature>
<dbReference type="InterPro" id="IPR045194">
    <property type="entry name" value="MGRN1/RNF157-like"/>
</dbReference>
<evidence type="ECO:0000256" key="2">
    <source>
        <dbReference type="SAM" id="MobiDB-lite"/>
    </source>
</evidence>
<keyword evidence="1" id="KW-0479">Metal-binding</keyword>
<evidence type="ECO:0000313" key="5">
    <source>
        <dbReference type="Proteomes" id="UP000267251"/>
    </source>
</evidence>
<dbReference type="InterPro" id="IPR001841">
    <property type="entry name" value="Znf_RING"/>
</dbReference>
<feature type="compositionally biased region" description="Polar residues" evidence="2">
    <location>
        <begin position="154"/>
        <end position="176"/>
    </location>
</feature>
<sequence length="367" mass="39585">MAIEWFSRFFSLGSPPVPPGNLLALEETGVAREDLHGGQHDLTDIIQTSTHLYYGPELIPTHPVSNDAKGKLASCWQTIPSYKAEKGGNGDGHMQTLCLPGQIQLDEVDIGGSRKVGEDQTITDIASLPISWSFGPSNMGNLGQAILKYLPSSDNDASQNTSDASSDLDELNSSGETVDPTKTLPTVRFALPEKTTMKSSSSVTQFDIPTGKAREEEKLNTVVLTIRPFNDAPGAGSEDTPSLSYHFSPSSLTRLDEAEYRMVQEEIIVVLQGQSHQLLPIYDADGESVTSGIDGSFRGKDGSEGETCVVCLASDRTITLLPCRHQCTCPECAISLARIDPATCPLCRREVSSWVRIHSEAVEEGDA</sequence>
<evidence type="ECO:0000313" key="4">
    <source>
        <dbReference type="EMBL" id="RKP12389.1"/>
    </source>
</evidence>
<evidence type="ECO:0000256" key="1">
    <source>
        <dbReference type="PROSITE-ProRule" id="PRU00175"/>
    </source>
</evidence>
<dbReference type="GO" id="GO:0016567">
    <property type="term" value="P:protein ubiquitination"/>
    <property type="evidence" value="ECO:0007669"/>
    <property type="project" value="TreeGrafter"/>
</dbReference>
<dbReference type="Proteomes" id="UP000267251">
    <property type="component" value="Unassembled WGS sequence"/>
</dbReference>
<keyword evidence="5" id="KW-1185">Reference proteome</keyword>
<feature type="domain" description="RING-type" evidence="3">
    <location>
        <begin position="308"/>
        <end position="348"/>
    </location>
</feature>
<protein>
    <recommendedName>
        <fullName evidence="3">RING-type domain-containing protein</fullName>
    </recommendedName>
</protein>
<name>A0A4V1IXV6_9FUNG</name>
<dbReference type="GO" id="GO:0008270">
    <property type="term" value="F:zinc ion binding"/>
    <property type="evidence" value="ECO:0007669"/>
    <property type="project" value="UniProtKB-KW"/>
</dbReference>
<dbReference type="PROSITE" id="PS50089">
    <property type="entry name" value="ZF_RING_2"/>
    <property type="match status" value="1"/>
</dbReference>
<dbReference type="InterPro" id="IPR013083">
    <property type="entry name" value="Znf_RING/FYVE/PHD"/>
</dbReference>
<dbReference type="Gene3D" id="3.30.40.10">
    <property type="entry name" value="Zinc/RING finger domain, C3HC4 (zinc finger)"/>
    <property type="match status" value="1"/>
</dbReference>
<keyword evidence="1" id="KW-0863">Zinc-finger</keyword>
<organism evidence="4 5">
    <name type="scientific">Piptocephalis cylindrospora</name>
    <dbReference type="NCBI Taxonomy" id="1907219"/>
    <lineage>
        <taxon>Eukaryota</taxon>
        <taxon>Fungi</taxon>
        <taxon>Fungi incertae sedis</taxon>
        <taxon>Zoopagomycota</taxon>
        <taxon>Zoopagomycotina</taxon>
        <taxon>Zoopagomycetes</taxon>
        <taxon>Zoopagales</taxon>
        <taxon>Piptocephalidaceae</taxon>
        <taxon>Piptocephalis</taxon>
    </lineage>
</organism>
<gene>
    <name evidence="4" type="ORF">BJ684DRAFT_21067</name>
</gene>
<dbReference type="Pfam" id="PF13920">
    <property type="entry name" value="zf-C3HC4_3"/>
    <property type="match status" value="1"/>
</dbReference>